<feature type="binding site" description="axial binding residue" evidence="5">
    <location>
        <position position="31"/>
    </location>
    <ligand>
        <name>heme c</name>
        <dbReference type="ChEBI" id="CHEBI:61717"/>
        <label>1</label>
    </ligand>
    <ligandPart>
        <name>Fe</name>
        <dbReference type="ChEBI" id="CHEBI:18248"/>
    </ligandPart>
</feature>
<keyword evidence="9" id="KW-1185">Reference proteome</keyword>
<feature type="binding site" description="covalent" evidence="4">
    <location>
        <position position="30"/>
    </location>
    <ligand>
        <name>heme c</name>
        <dbReference type="ChEBI" id="CHEBI:61717"/>
        <label>1</label>
    </ligand>
</feature>
<gene>
    <name evidence="8" type="ORF">EV670_0610</name>
</gene>
<proteinExistence type="predicted"/>
<dbReference type="InterPro" id="IPR024167">
    <property type="entry name" value="Cytochrome_c4-like"/>
</dbReference>
<comment type="PTM">
    <text evidence="4">Binds 2 heme c groups covalently per subunit.</text>
</comment>
<dbReference type="PANTHER" id="PTHR33751:SF11">
    <property type="entry name" value="BLL4483 PROTEIN"/>
    <property type="match status" value="1"/>
</dbReference>
<keyword evidence="2 5" id="KW-0479">Metal-binding</keyword>
<feature type="binding site" description="covalent" evidence="4">
    <location>
        <position position="132"/>
    </location>
    <ligand>
        <name>heme c</name>
        <dbReference type="ChEBI" id="CHEBI:61717"/>
        <label>2</label>
    </ligand>
</feature>
<organism evidence="8 9">
    <name type="scientific">Rivibacter subsaxonicus</name>
    <dbReference type="NCBI Taxonomy" id="457575"/>
    <lineage>
        <taxon>Bacteria</taxon>
        <taxon>Pseudomonadati</taxon>
        <taxon>Pseudomonadota</taxon>
        <taxon>Betaproteobacteria</taxon>
        <taxon>Burkholderiales</taxon>
        <taxon>Rivibacter</taxon>
    </lineage>
</organism>
<dbReference type="GO" id="GO:0042597">
    <property type="term" value="C:periplasmic space"/>
    <property type="evidence" value="ECO:0007669"/>
    <property type="project" value="InterPro"/>
</dbReference>
<keyword evidence="1 4" id="KW-0349">Heme</keyword>
<evidence type="ECO:0000256" key="4">
    <source>
        <dbReference type="PIRSR" id="PIRSR000005-1"/>
    </source>
</evidence>
<accession>A0A4Q7W059</accession>
<dbReference type="Gene3D" id="1.10.760.10">
    <property type="entry name" value="Cytochrome c-like domain"/>
    <property type="match status" value="2"/>
</dbReference>
<evidence type="ECO:0000259" key="7">
    <source>
        <dbReference type="PROSITE" id="PS51007"/>
    </source>
</evidence>
<feature type="binding site" description="covalent" evidence="4">
    <location>
        <position position="27"/>
    </location>
    <ligand>
        <name>heme c</name>
        <dbReference type="ChEBI" id="CHEBI:61717"/>
        <label>1</label>
    </ligand>
</feature>
<dbReference type="EMBL" id="SHKP01000004">
    <property type="protein sequence ID" value="RZU02582.1"/>
    <property type="molecule type" value="Genomic_DNA"/>
</dbReference>
<dbReference type="InterPro" id="IPR009056">
    <property type="entry name" value="Cyt_c-like_dom"/>
</dbReference>
<evidence type="ECO:0000256" key="2">
    <source>
        <dbReference type="ARBA" id="ARBA00022723"/>
    </source>
</evidence>
<dbReference type="GO" id="GO:0009055">
    <property type="term" value="F:electron transfer activity"/>
    <property type="evidence" value="ECO:0007669"/>
    <property type="project" value="InterPro"/>
</dbReference>
<dbReference type="GO" id="GO:0020037">
    <property type="term" value="F:heme binding"/>
    <property type="evidence" value="ECO:0007669"/>
    <property type="project" value="InterPro"/>
</dbReference>
<evidence type="ECO:0000256" key="1">
    <source>
        <dbReference type="ARBA" id="ARBA00022617"/>
    </source>
</evidence>
<feature type="region of interest" description="Disordered" evidence="6">
    <location>
        <begin position="201"/>
        <end position="227"/>
    </location>
</feature>
<feature type="binding site" description="axial binding residue" evidence="5">
    <location>
        <position position="133"/>
    </location>
    <ligand>
        <name>heme c</name>
        <dbReference type="ChEBI" id="CHEBI:61717"/>
        <label>2</label>
    </ligand>
    <ligandPart>
        <name>Fe</name>
        <dbReference type="ChEBI" id="CHEBI:18248"/>
    </ligandPart>
</feature>
<dbReference type="PANTHER" id="PTHR33751">
    <property type="entry name" value="CBB3-TYPE CYTOCHROME C OXIDASE SUBUNIT FIXP"/>
    <property type="match status" value="1"/>
</dbReference>
<dbReference type="Proteomes" id="UP000293671">
    <property type="component" value="Unassembled WGS sequence"/>
</dbReference>
<feature type="binding site" description="axial binding residue" evidence="5">
    <location>
        <position position="71"/>
    </location>
    <ligand>
        <name>heme c</name>
        <dbReference type="ChEBI" id="CHEBI:61717"/>
        <label>1</label>
    </ligand>
    <ligandPart>
        <name>Fe</name>
        <dbReference type="ChEBI" id="CHEBI:18248"/>
    </ligandPart>
</feature>
<feature type="binding site" description="covalent" evidence="4">
    <location>
        <position position="129"/>
    </location>
    <ligand>
        <name>heme c</name>
        <dbReference type="ChEBI" id="CHEBI:61717"/>
        <label>2</label>
    </ligand>
</feature>
<dbReference type="InterPro" id="IPR050597">
    <property type="entry name" value="Cytochrome_c_Oxidase_Subunit"/>
</dbReference>
<dbReference type="GO" id="GO:0005506">
    <property type="term" value="F:iron ion binding"/>
    <property type="evidence" value="ECO:0007669"/>
    <property type="project" value="InterPro"/>
</dbReference>
<sequence>MLLLGAAAAQAAPPRFEDSMAQRLQACTGCHGEQGRATPDGYYPRIAGKPAGYLYRQLLDFRDGRRHNAPMAALLAPLSDQYLREIAGHFAGLDLPHAPPQPASVSAEVLARGRRLALQGDPALGLPACAGCHGQALTGTAPDVPGLLGLPRDYLNAQLGAWRLGRRNARAPDCMARIATALAPADIGALSQWLASQPVPAHARPAPALPGPLPEPCGSVDTQGAAR</sequence>
<dbReference type="PIRSF" id="PIRSF000005">
    <property type="entry name" value="Cytochrome_c4"/>
    <property type="match status" value="1"/>
</dbReference>
<dbReference type="SUPFAM" id="SSF46626">
    <property type="entry name" value="Cytochrome c"/>
    <property type="match status" value="2"/>
</dbReference>
<evidence type="ECO:0000256" key="3">
    <source>
        <dbReference type="ARBA" id="ARBA00023004"/>
    </source>
</evidence>
<evidence type="ECO:0000313" key="9">
    <source>
        <dbReference type="Proteomes" id="UP000293671"/>
    </source>
</evidence>
<reference evidence="8 9" key="1">
    <citation type="submission" date="2019-02" db="EMBL/GenBank/DDBJ databases">
        <title>Genomic Encyclopedia of Type Strains, Phase IV (KMG-IV): sequencing the most valuable type-strain genomes for metagenomic binning, comparative biology and taxonomic classification.</title>
        <authorList>
            <person name="Goeker M."/>
        </authorList>
    </citation>
    <scope>NUCLEOTIDE SEQUENCE [LARGE SCALE GENOMIC DNA]</scope>
    <source>
        <strain evidence="8 9">DSM 19570</strain>
    </source>
</reference>
<evidence type="ECO:0000256" key="6">
    <source>
        <dbReference type="SAM" id="MobiDB-lite"/>
    </source>
</evidence>
<feature type="binding site" description="axial binding residue" evidence="5">
    <location>
        <position position="175"/>
    </location>
    <ligand>
        <name>heme c</name>
        <dbReference type="ChEBI" id="CHEBI:61717"/>
        <label>2</label>
    </ligand>
    <ligandPart>
        <name>Fe</name>
        <dbReference type="ChEBI" id="CHEBI:18248"/>
    </ligandPart>
</feature>
<name>A0A4Q7W059_9BURK</name>
<feature type="domain" description="Cytochrome c" evidence="7">
    <location>
        <begin position="115"/>
        <end position="198"/>
    </location>
</feature>
<keyword evidence="3 5" id="KW-0408">Iron</keyword>
<dbReference type="InterPro" id="IPR036909">
    <property type="entry name" value="Cyt_c-like_dom_sf"/>
</dbReference>
<dbReference type="AlphaFoldDB" id="A0A4Q7W059"/>
<dbReference type="PROSITE" id="PS51007">
    <property type="entry name" value="CYTC"/>
    <property type="match status" value="1"/>
</dbReference>
<evidence type="ECO:0000256" key="5">
    <source>
        <dbReference type="PIRSR" id="PIRSR000005-2"/>
    </source>
</evidence>
<protein>
    <submittedName>
        <fullName evidence="8">Cytochrome c553</fullName>
    </submittedName>
</protein>
<comment type="caution">
    <text evidence="8">The sequence shown here is derived from an EMBL/GenBank/DDBJ whole genome shotgun (WGS) entry which is preliminary data.</text>
</comment>
<evidence type="ECO:0000313" key="8">
    <source>
        <dbReference type="EMBL" id="RZU02582.1"/>
    </source>
</evidence>